<protein>
    <submittedName>
        <fullName evidence="3">Uncharacterized protein</fullName>
    </submittedName>
</protein>
<evidence type="ECO:0000313" key="3">
    <source>
        <dbReference type="EMBL" id="ODV92773.1"/>
    </source>
</evidence>
<dbReference type="AlphaFoldDB" id="A0A1E4TM09"/>
<gene>
    <name evidence="3" type="ORF">CANCADRAFT_93029</name>
</gene>
<feature type="compositionally biased region" description="Polar residues" evidence="2">
    <location>
        <begin position="201"/>
        <end position="218"/>
    </location>
</feature>
<keyword evidence="1" id="KW-0175">Coiled coil</keyword>
<feature type="compositionally biased region" description="Polar residues" evidence="2">
    <location>
        <begin position="301"/>
        <end position="311"/>
    </location>
</feature>
<sequence length="371" mass="41374">MDNQPQSEEMPSIANAASALSPAISSAPVLRSPEIMKVADPITDIDTVWPDPMTDDMIDTLELLPAHERLKKAEKAIHTLVKQLKAAKSSISHYHLQTQLLTIEAHESQQRQLVESQIAKRQVDLLRPDQNANVNVSDELMLMQDLAETYRRRLYKAKQRLKETQTESAEKSAEIMKLKERLRRYVISPTNPPLRRYSGNILPTPTVTSLSRTHSHPSVTFHHSQASSSQHSAAESGLDTLGMLATQVLSQEEQPSSMRDASSVNTTFVSPPGSSSQQEAAATSQSKTPQRPENTLPPLLTPQSGPNNNNKVYEEKLLRSPVNMFSEQNQPPTPVEPGIRPQKRRRRSSASTISEVSEDEMVIPRRLSFNN</sequence>
<accession>A0A1E4TM09</accession>
<reference evidence="4" key="1">
    <citation type="submission" date="2016-02" db="EMBL/GenBank/DDBJ databases">
        <title>Comparative genomics of biotechnologically important yeasts.</title>
        <authorList>
            <consortium name="DOE Joint Genome Institute"/>
            <person name="Riley R."/>
            <person name="Haridas S."/>
            <person name="Wolfe K.H."/>
            <person name="Lopes M.R."/>
            <person name="Hittinger C.T."/>
            <person name="Goker M."/>
            <person name="Salamov A."/>
            <person name="Wisecaver J."/>
            <person name="Long T.M."/>
            <person name="Aerts A.L."/>
            <person name="Barry K."/>
            <person name="Choi C."/>
            <person name="Clum A."/>
            <person name="Coughlan A.Y."/>
            <person name="Deshpande S."/>
            <person name="Douglass A.P."/>
            <person name="Hanson S.J."/>
            <person name="Klenk H.-P."/>
            <person name="Labutti K."/>
            <person name="Lapidus A."/>
            <person name="Lindquist E."/>
            <person name="Lipzen A."/>
            <person name="Meier-Kolthoff J.P."/>
            <person name="Ohm R.A."/>
            <person name="Otillar R.P."/>
            <person name="Pangilinan J."/>
            <person name="Peng Y."/>
            <person name="Rokas A."/>
            <person name="Rosa C.A."/>
            <person name="Scheuner C."/>
            <person name="Sibirny A.A."/>
            <person name="Slot J.C."/>
            <person name="Stielow J.B."/>
            <person name="Sun H."/>
            <person name="Kurtzman C.P."/>
            <person name="Blackwell M."/>
            <person name="Jeffries T.W."/>
            <person name="Grigoriev I.V."/>
        </authorList>
    </citation>
    <scope>NUCLEOTIDE SEQUENCE [LARGE SCALE GENOMIC DNA]</scope>
    <source>
        <strain evidence="4">NRRL Y-17796</strain>
    </source>
</reference>
<dbReference type="OrthoDB" id="5372178at2759"/>
<dbReference type="Proteomes" id="UP000095023">
    <property type="component" value="Unassembled WGS sequence"/>
</dbReference>
<feature type="region of interest" description="Disordered" evidence="2">
    <location>
        <begin position="250"/>
        <end position="311"/>
    </location>
</feature>
<name>A0A1E4TM09_9ASCO</name>
<feature type="region of interest" description="Disordered" evidence="2">
    <location>
        <begin position="189"/>
        <end position="235"/>
    </location>
</feature>
<dbReference type="EMBL" id="KV453841">
    <property type="protein sequence ID" value="ODV92773.1"/>
    <property type="molecule type" value="Genomic_DNA"/>
</dbReference>
<proteinExistence type="predicted"/>
<keyword evidence="4" id="KW-1185">Reference proteome</keyword>
<evidence type="ECO:0000313" key="4">
    <source>
        <dbReference type="Proteomes" id="UP000095023"/>
    </source>
</evidence>
<feature type="compositionally biased region" description="Polar residues" evidence="2">
    <location>
        <begin position="250"/>
        <end position="273"/>
    </location>
</feature>
<evidence type="ECO:0000256" key="1">
    <source>
        <dbReference type="SAM" id="Coils"/>
    </source>
</evidence>
<feature type="compositionally biased region" description="Low complexity" evidence="2">
    <location>
        <begin position="222"/>
        <end position="234"/>
    </location>
</feature>
<organism evidence="3 4">
    <name type="scientific">Tortispora caseinolytica NRRL Y-17796</name>
    <dbReference type="NCBI Taxonomy" id="767744"/>
    <lineage>
        <taxon>Eukaryota</taxon>
        <taxon>Fungi</taxon>
        <taxon>Dikarya</taxon>
        <taxon>Ascomycota</taxon>
        <taxon>Saccharomycotina</taxon>
        <taxon>Trigonopsidomycetes</taxon>
        <taxon>Trigonopsidales</taxon>
        <taxon>Trigonopsidaceae</taxon>
        <taxon>Tortispora</taxon>
    </lineage>
</organism>
<feature type="region of interest" description="Disordered" evidence="2">
    <location>
        <begin position="323"/>
        <end position="357"/>
    </location>
</feature>
<evidence type="ECO:0000256" key="2">
    <source>
        <dbReference type="SAM" id="MobiDB-lite"/>
    </source>
</evidence>
<feature type="compositionally biased region" description="Low complexity" evidence="2">
    <location>
        <begin position="274"/>
        <end position="286"/>
    </location>
</feature>
<feature type="coiled-coil region" evidence="1">
    <location>
        <begin position="147"/>
        <end position="181"/>
    </location>
</feature>